<dbReference type="Proteomes" id="UP000028500">
    <property type="component" value="Unassembled WGS sequence"/>
</dbReference>
<gene>
    <name evidence="1" type="ORF">XBKQ1_760078</name>
</gene>
<dbReference type="HOGENOM" id="CLU_3421301_0_0_6"/>
<dbReference type="EMBL" id="CBSY010000268">
    <property type="protein sequence ID" value="CDH21850.1"/>
    <property type="molecule type" value="Genomic_DNA"/>
</dbReference>
<accession>A0A077PBK3</accession>
<protein>
    <submittedName>
        <fullName evidence="1">Uncharacterized protein</fullName>
    </submittedName>
</protein>
<evidence type="ECO:0000313" key="1">
    <source>
        <dbReference type="EMBL" id="CDH21850.1"/>
    </source>
</evidence>
<reference evidence="1" key="1">
    <citation type="submission" date="2013-07" db="EMBL/GenBank/DDBJ databases">
        <title>Sub-species coevolution in mutualistic symbiosis.</title>
        <authorList>
            <person name="Murfin K."/>
            <person name="Klassen J."/>
            <person name="Lee M."/>
            <person name="Forst S."/>
            <person name="Stock P."/>
            <person name="Goodrich-Blair H."/>
        </authorList>
    </citation>
    <scope>NUCLEOTIDE SEQUENCE [LARGE SCALE GENOMIC DNA]</scope>
    <source>
        <strain evidence="1">Kraussei Quebec</strain>
    </source>
</reference>
<sequence length="24" mass="2709">MIILEFDIAFIANSQEHISVFIGT</sequence>
<comment type="caution">
    <text evidence="1">The sequence shown here is derived from an EMBL/GenBank/DDBJ whole genome shotgun (WGS) entry which is preliminary data.</text>
</comment>
<proteinExistence type="predicted"/>
<name>A0A077PBK3_XENBV</name>
<dbReference type="AlphaFoldDB" id="A0A077PBK3"/>
<evidence type="ECO:0000313" key="2">
    <source>
        <dbReference type="Proteomes" id="UP000028500"/>
    </source>
</evidence>
<keyword evidence="2" id="KW-1185">Reference proteome</keyword>
<organism evidence="1 2">
    <name type="scientific">Xenorhabdus bovienii str. kraussei Quebec</name>
    <dbReference type="NCBI Taxonomy" id="1398203"/>
    <lineage>
        <taxon>Bacteria</taxon>
        <taxon>Pseudomonadati</taxon>
        <taxon>Pseudomonadota</taxon>
        <taxon>Gammaproteobacteria</taxon>
        <taxon>Enterobacterales</taxon>
        <taxon>Morganellaceae</taxon>
        <taxon>Xenorhabdus</taxon>
    </lineage>
</organism>